<dbReference type="SMART" id="SM00028">
    <property type="entry name" value="TPR"/>
    <property type="match status" value="3"/>
</dbReference>
<dbReference type="PROSITE" id="PS50005">
    <property type="entry name" value="TPR"/>
    <property type="match status" value="1"/>
</dbReference>
<dbReference type="InterPro" id="IPR041664">
    <property type="entry name" value="AAA_16"/>
</dbReference>
<evidence type="ECO:0000256" key="3">
    <source>
        <dbReference type="PROSITE-ProRule" id="PRU00339"/>
    </source>
</evidence>
<dbReference type="Pfam" id="PF13191">
    <property type="entry name" value="AAA_16"/>
    <property type="match status" value="1"/>
</dbReference>
<evidence type="ECO:0000256" key="1">
    <source>
        <dbReference type="ARBA" id="ARBA00022741"/>
    </source>
</evidence>
<keyword evidence="6" id="KW-1185">Reference proteome</keyword>
<dbReference type="SUPFAM" id="SSF52540">
    <property type="entry name" value="P-loop containing nucleoside triphosphate hydrolases"/>
    <property type="match status" value="1"/>
</dbReference>
<dbReference type="InterPro" id="IPR027417">
    <property type="entry name" value="P-loop_NTPase"/>
</dbReference>
<proteinExistence type="predicted"/>
<dbReference type="RefSeq" id="WP_206717992.1">
    <property type="nucleotide sequence ID" value="NZ_CP071091.1"/>
</dbReference>
<keyword evidence="1" id="KW-0547">Nucleotide-binding</keyword>
<reference evidence="5 6" key="1">
    <citation type="submission" date="2021-02" db="EMBL/GenBank/DDBJ databases">
        <title>De Novo genome assembly of isolated myxobacteria.</title>
        <authorList>
            <person name="Stevens D.C."/>
        </authorList>
    </citation>
    <scope>NUCLEOTIDE SEQUENCE [LARGE SCALE GENOMIC DNA]</scope>
    <source>
        <strain evidence="5 6">SCHIC003</strain>
    </source>
</reference>
<dbReference type="InterPro" id="IPR019734">
    <property type="entry name" value="TPR_rpt"/>
</dbReference>
<feature type="domain" description="Orc1-like AAA ATPase" evidence="4">
    <location>
        <begin position="46"/>
        <end position="213"/>
    </location>
</feature>
<evidence type="ECO:0000256" key="2">
    <source>
        <dbReference type="ARBA" id="ARBA00022840"/>
    </source>
</evidence>
<gene>
    <name evidence="5" type="ORF">JY572_09900</name>
</gene>
<keyword evidence="3" id="KW-0802">TPR repeat</keyword>
<dbReference type="Gene3D" id="1.25.40.10">
    <property type="entry name" value="Tetratricopeptide repeat domain"/>
    <property type="match status" value="2"/>
</dbReference>
<evidence type="ECO:0000259" key="4">
    <source>
        <dbReference type="Pfam" id="PF13191"/>
    </source>
</evidence>
<feature type="repeat" description="TPR" evidence="3">
    <location>
        <begin position="619"/>
        <end position="652"/>
    </location>
</feature>
<dbReference type="PANTHER" id="PTHR16305:SF28">
    <property type="entry name" value="GUANYLATE CYCLASE DOMAIN-CONTAINING PROTEIN"/>
    <property type="match status" value="1"/>
</dbReference>
<dbReference type="Pfam" id="PF13424">
    <property type="entry name" value="TPR_12"/>
    <property type="match status" value="1"/>
</dbReference>
<evidence type="ECO:0000313" key="5">
    <source>
        <dbReference type="EMBL" id="QSQ16331.1"/>
    </source>
</evidence>
<dbReference type="SUPFAM" id="SSF48452">
    <property type="entry name" value="TPR-like"/>
    <property type="match status" value="2"/>
</dbReference>
<evidence type="ECO:0000313" key="6">
    <source>
        <dbReference type="Proteomes" id="UP000663090"/>
    </source>
</evidence>
<dbReference type="Proteomes" id="UP000663090">
    <property type="component" value="Chromosome"/>
</dbReference>
<protein>
    <submittedName>
        <fullName evidence="5">AAA family ATPase</fullName>
    </submittedName>
</protein>
<dbReference type="PROSITE" id="PS50293">
    <property type="entry name" value="TPR_REGION"/>
    <property type="match status" value="1"/>
</dbReference>
<dbReference type="InterPro" id="IPR011990">
    <property type="entry name" value="TPR-like_helical_dom_sf"/>
</dbReference>
<name>A0ABX7NC26_9BACT</name>
<sequence>MSSSAGVCMACGTRLAPGLATCPRASSLTPLADGVRRWGTGACLPPLVGRSALLERLKWCAEEARRGLGRALWLVGVEGIGKSRLKDALVEALAGSRFEVWEGSGVAFPGTPAGPFLDLLDATRGLRPAPGVGRMSSAEAERVCRFLDGREWRGIPASLSSESVALFDALCHSLLPHRAPRVLILEDWQHADRLSRAILEVLVTRLTHLPVLVLVLERTAGTALVPTPAEVLELGPLGAEEVSAWVESRVSPGPARDEVLRVGSGHPLMLLHALAYQQEGLRESLPRTGLEVLGARFEALSATRREALQVSAVLGPCFPRPVLGALVGGFSCLAALESGGWLKPVAGGRYTWGARMPGLGATWSDADRVELHRRAAEAYEALPLESRKRACAEVSRHWLAAKCPERALPHLMEVAGWSLAALAPAAALEVYRVALDVAARLSLEAARRWSRVLWERMGDAHRLAGERAEAESAWRIALSLDEPHPVTAAPERLQCLQKLASVVLSLERYDEVVTLAEEAGACDVSQDALLSRASLDALCALALCWMARFDEAYSRLATARARLLQLPGTEVPGRASVESVLHRAMGTLLMGQGRPEQATMEYAAVLRWTERSGDTWEHSTALFNLGDAYARAGERERAVHYFQLALDLKARMGDRGGMAYTHHGLALLHSQADAPELAKEDAVRGLQLAGMLGDRKLKSLLRCALGRAHLRLGEREEAAHQLQLAAQDAAAANARPELLQAQAALRALEARR</sequence>
<accession>A0ABX7NC26</accession>
<keyword evidence="2" id="KW-0067">ATP-binding</keyword>
<organism evidence="5 6">
    <name type="scientific">Myxococcus landrumensis</name>
    <dbReference type="NCBI Taxonomy" id="2813577"/>
    <lineage>
        <taxon>Bacteria</taxon>
        <taxon>Pseudomonadati</taxon>
        <taxon>Myxococcota</taxon>
        <taxon>Myxococcia</taxon>
        <taxon>Myxococcales</taxon>
        <taxon>Cystobacterineae</taxon>
        <taxon>Myxococcaceae</taxon>
        <taxon>Myxococcus</taxon>
    </lineage>
</organism>
<dbReference type="EMBL" id="CP071091">
    <property type="protein sequence ID" value="QSQ16331.1"/>
    <property type="molecule type" value="Genomic_DNA"/>
</dbReference>
<dbReference type="PANTHER" id="PTHR16305">
    <property type="entry name" value="TESTICULAR SOLUBLE ADENYLYL CYCLASE"/>
    <property type="match status" value="1"/>
</dbReference>